<dbReference type="EMBL" id="MJLZ01000004">
    <property type="protein sequence ID" value="RLM27280.1"/>
    <property type="molecule type" value="Genomic_DNA"/>
</dbReference>
<keyword evidence="2" id="KW-1185">Reference proteome</keyword>
<comment type="caution">
    <text evidence="1">The sequence shown here is derived from an EMBL/GenBank/DDBJ whole genome shotgun (WGS) entry which is preliminary data.</text>
</comment>
<evidence type="ECO:0000313" key="1">
    <source>
        <dbReference type="EMBL" id="RLM27280.1"/>
    </source>
</evidence>
<name>A0A421DSH5_9GAMM</name>
<dbReference type="AlphaFoldDB" id="A0A421DSH5"/>
<evidence type="ECO:0000313" key="2">
    <source>
        <dbReference type="Proteomes" id="UP000285648"/>
    </source>
</evidence>
<dbReference type="Proteomes" id="UP000285648">
    <property type="component" value="Unassembled WGS sequence"/>
</dbReference>
<reference evidence="1 2" key="1">
    <citation type="submission" date="2016-09" db="EMBL/GenBank/DDBJ databases">
        <authorList>
            <person name="Doonan J."/>
            <person name="Pachebat J.A."/>
            <person name="Golyshin P.N."/>
            <person name="Denman S."/>
            <person name="Mcdonald J.E."/>
        </authorList>
    </citation>
    <scope>NUCLEOTIDE SEQUENCE [LARGE SCALE GENOMIC DNA]</scope>
    <source>
        <strain evidence="1 2">NCPPB 3934</strain>
    </source>
</reference>
<organism evidence="1 2">
    <name type="scientific">Brenneria alni</name>
    <dbReference type="NCBI Taxonomy" id="71656"/>
    <lineage>
        <taxon>Bacteria</taxon>
        <taxon>Pseudomonadati</taxon>
        <taxon>Pseudomonadota</taxon>
        <taxon>Gammaproteobacteria</taxon>
        <taxon>Enterobacterales</taxon>
        <taxon>Pectobacteriaceae</taxon>
        <taxon>Brenneria</taxon>
    </lineage>
</organism>
<proteinExistence type="predicted"/>
<accession>A0A421DSH5</accession>
<sequence length="61" mass="6850">MRMRYALIFGPADVSHMMEDMHCLYESDSGKNTVLRQIACVESKMRASPSSCATPLGLRQK</sequence>
<gene>
    <name evidence="1" type="ORF">BIY29_03415</name>
</gene>
<protein>
    <submittedName>
        <fullName evidence="1">Uncharacterized protein</fullName>
    </submittedName>
</protein>